<dbReference type="Pfam" id="PF00239">
    <property type="entry name" value="Resolvase"/>
    <property type="match status" value="1"/>
</dbReference>
<evidence type="ECO:0000313" key="5">
    <source>
        <dbReference type="Proteomes" id="UP000470446"/>
    </source>
</evidence>
<dbReference type="Proteomes" id="UP000470446">
    <property type="component" value="Unassembled WGS sequence"/>
</dbReference>
<dbReference type="PROSITE" id="PS51737">
    <property type="entry name" value="RECOMBINASE_DNA_BIND"/>
    <property type="match status" value="1"/>
</dbReference>
<feature type="domain" description="Recombinase" evidence="3">
    <location>
        <begin position="189"/>
        <end position="319"/>
    </location>
</feature>
<dbReference type="RefSeq" id="WP_164244317.1">
    <property type="nucleotide sequence ID" value="NZ_JAAGMA010000167.1"/>
</dbReference>
<dbReference type="Pfam" id="PF07508">
    <property type="entry name" value="Recombinase"/>
    <property type="match status" value="1"/>
</dbReference>
<dbReference type="Gene3D" id="3.40.50.1390">
    <property type="entry name" value="Resolvase, N-terminal catalytic domain"/>
    <property type="match status" value="1"/>
</dbReference>
<comment type="caution">
    <text evidence="4">The sequence shown here is derived from an EMBL/GenBank/DDBJ whole genome shotgun (WGS) entry which is preliminary data.</text>
</comment>
<evidence type="ECO:0000256" key="2">
    <source>
        <dbReference type="ARBA" id="ARBA00023172"/>
    </source>
</evidence>
<dbReference type="InterPro" id="IPR050639">
    <property type="entry name" value="SSR_resolvase"/>
</dbReference>
<dbReference type="InterPro" id="IPR038109">
    <property type="entry name" value="DNA_bind_recomb_sf"/>
</dbReference>
<gene>
    <name evidence="4" type="ORF">G3I32_06220</name>
</gene>
<dbReference type="InterPro" id="IPR006119">
    <property type="entry name" value="Resolv_N"/>
</dbReference>
<dbReference type="InterPro" id="IPR011109">
    <property type="entry name" value="DNA_bind_recombinase_dom"/>
</dbReference>
<dbReference type="Gene3D" id="3.90.1750.20">
    <property type="entry name" value="Putative Large Serine Recombinase, Chain B, Domain 2"/>
    <property type="match status" value="1"/>
</dbReference>
<sequence>MHRDDYPALRSLGFEDDELKELGLWEPAVGSPADLAEMYVRRSKKKDSLSALREQIRRMCAHAVRESKRIRHVWFEQKSASKSYVRREEFEKATAAVTEVGLSKALYVYKTSRLSRRGMGQVGLLLDTFEEQGAYIFVVSEGLDSRTSRTVLAFLSEQARDQVKDLGDFVKLGMDSHKADGKWTGGVTPYGLRAVKGEGRLEHDPKEYPTARRIAEYLLDRKTPAWIADTLNEEGLKTRHGRNWQATGIIALAHAVTWAGLVAQRERMLDKNGQWTGKYHRGGTPMFDKKGKPVSFGEGVITFAEHVKIKSILASRAQKNGPVGNRARGKREVSNLLSGIMHCGRCAVQEVSSGPAYRCYARTNEGAHVCEGVSIGRERADDAVTQAWFGHILSLSPESATLHEIAREWLAYKDPEKEARKAQVTAALESAVSREMKLNKEFFVLGRMTEDMFDSMRVQVGEQITALKAELAELTREADLSPLMDPEALAALWNGAGIAGQRALLRAALTSKGIILKPSQGRGHRVPAIDRLDFHWREASSPEWEAAFEAGVRLVERTRTQNG</sequence>
<reference evidence="4 5" key="1">
    <citation type="submission" date="2020-01" db="EMBL/GenBank/DDBJ databases">
        <title>Insect and environment-associated Actinomycetes.</title>
        <authorList>
            <person name="Currrie C."/>
            <person name="Chevrette M."/>
            <person name="Carlson C."/>
            <person name="Stubbendieck R."/>
            <person name="Wendt-Pienkowski E."/>
        </authorList>
    </citation>
    <scope>NUCLEOTIDE SEQUENCE [LARGE SCALE GENOMIC DNA]</scope>
    <source>
        <strain evidence="4 5">SID14163</strain>
    </source>
</reference>
<dbReference type="PANTHER" id="PTHR30461">
    <property type="entry name" value="DNA-INVERTASE FROM LAMBDOID PROPHAGE"/>
    <property type="match status" value="1"/>
</dbReference>
<protein>
    <submittedName>
        <fullName evidence="4">Recombinase family protein</fullName>
    </submittedName>
</protein>
<dbReference type="PANTHER" id="PTHR30461:SF2">
    <property type="entry name" value="SERINE RECOMBINASE PINE-RELATED"/>
    <property type="match status" value="1"/>
</dbReference>
<dbReference type="GO" id="GO:0000150">
    <property type="term" value="F:DNA strand exchange activity"/>
    <property type="evidence" value="ECO:0007669"/>
    <property type="project" value="InterPro"/>
</dbReference>
<dbReference type="EMBL" id="JAAGMA010000167">
    <property type="protein sequence ID" value="NEB08470.1"/>
    <property type="molecule type" value="Genomic_DNA"/>
</dbReference>
<keyword evidence="2" id="KW-0233">DNA recombination</keyword>
<dbReference type="GO" id="GO:0003677">
    <property type="term" value="F:DNA binding"/>
    <property type="evidence" value="ECO:0007669"/>
    <property type="project" value="UniProtKB-KW"/>
</dbReference>
<evidence type="ECO:0000313" key="4">
    <source>
        <dbReference type="EMBL" id="NEB08470.1"/>
    </source>
</evidence>
<evidence type="ECO:0000256" key="1">
    <source>
        <dbReference type="ARBA" id="ARBA00023125"/>
    </source>
</evidence>
<keyword evidence="1" id="KW-0238">DNA-binding</keyword>
<organism evidence="4 5">
    <name type="scientific">Streptomyces coelicoflavus</name>
    <dbReference type="NCBI Taxonomy" id="285562"/>
    <lineage>
        <taxon>Bacteria</taxon>
        <taxon>Bacillati</taxon>
        <taxon>Actinomycetota</taxon>
        <taxon>Actinomycetes</taxon>
        <taxon>Kitasatosporales</taxon>
        <taxon>Streptomycetaceae</taxon>
        <taxon>Streptomyces</taxon>
    </lineage>
</organism>
<dbReference type="SUPFAM" id="SSF53041">
    <property type="entry name" value="Resolvase-like"/>
    <property type="match status" value="1"/>
</dbReference>
<name>A0A7K3PEP0_9ACTN</name>
<evidence type="ECO:0000259" key="3">
    <source>
        <dbReference type="PROSITE" id="PS51737"/>
    </source>
</evidence>
<dbReference type="InterPro" id="IPR036162">
    <property type="entry name" value="Resolvase-like_N_sf"/>
</dbReference>
<dbReference type="SMART" id="SM00857">
    <property type="entry name" value="Resolvase"/>
    <property type="match status" value="1"/>
</dbReference>
<accession>A0A7K3PEP0</accession>
<proteinExistence type="predicted"/>
<dbReference type="AlphaFoldDB" id="A0A7K3PEP0"/>